<evidence type="ECO:0000313" key="2">
    <source>
        <dbReference type="EMBL" id="TNC43578.1"/>
    </source>
</evidence>
<protein>
    <recommendedName>
        <fullName evidence="5">VanZ-like domain-containing protein</fullName>
    </recommendedName>
</protein>
<gene>
    <name evidence="3" type="ORF">FHE65_06980</name>
    <name evidence="2" type="ORF">FHE65_18115</name>
</gene>
<dbReference type="Proteomes" id="UP000306740">
    <property type="component" value="Unassembled WGS sequence"/>
</dbReference>
<comment type="caution">
    <text evidence="3">The sequence shown here is derived from an EMBL/GenBank/DDBJ whole genome shotgun (WGS) entry which is preliminary data.</text>
</comment>
<dbReference type="OrthoDB" id="9858041at2"/>
<dbReference type="EMBL" id="VDFR01000034">
    <property type="protein sequence ID" value="TNC48641.1"/>
    <property type="molecule type" value="Genomic_DNA"/>
</dbReference>
<feature type="transmembrane region" description="Helical" evidence="1">
    <location>
        <begin position="92"/>
        <end position="109"/>
    </location>
</feature>
<feature type="transmembrane region" description="Helical" evidence="1">
    <location>
        <begin position="12"/>
        <end position="29"/>
    </location>
</feature>
<name>A0A5C4MW80_9ACTN</name>
<keyword evidence="1" id="KW-0472">Membrane</keyword>
<proteinExistence type="predicted"/>
<accession>A0A5C4MW80</accession>
<evidence type="ECO:0000256" key="1">
    <source>
        <dbReference type="SAM" id="Phobius"/>
    </source>
</evidence>
<evidence type="ECO:0008006" key="5">
    <source>
        <dbReference type="Google" id="ProtNLM"/>
    </source>
</evidence>
<dbReference type="RefSeq" id="WP_139105591.1">
    <property type="nucleotide sequence ID" value="NZ_VDFR01000034.1"/>
</dbReference>
<keyword evidence="1" id="KW-1133">Transmembrane helix</keyword>
<evidence type="ECO:0000313" key="3">
    <source>
        <dbReference type="EMBL" id="TNC48641.1"/>
    </source>
</evidence>
<keyword evidence="1" id="KW-0812">Transmembrane</keyword>
<evidence type="ECO:0000313" key="4">
    <source>
        <dbReference type="Proteomes" id="UP000306740"/>
    </source>
</evidence>
<sequence>MLDAYFREFPLAGVGVVLALLVATVLAAAALRTGAAAPLRVWWYAAALGSYVAITMVPGAFEAGWRWRSPLGLHVDAPQWDAFVTGIDSRSLNVWIGVLLGVGAVLLALDLRRWWPVVVVLAAPFVAEWWQAVMPTLRDGLSGEDLGDNLYGIVVGAVLGAVGHLCLVWAERRWGTGHV</sequence>
<feature type="transmembrane region" description="Helical" evidence="1">
    <location>
        <begin position="150"/>
        <end position="170"/>
    </location>
</feature>
<dbReference type="AlphaFoldDB" id="A0A5C4MW80"/>
<dbReference type="EMBL" id="VDFR01000080">
    <property type="protein sequence ID" value="TNC43578.1"/>
    <property type="molecule type" value="Genomic_DNA"/>
</dbReference>
<reference evidence="3 4" key="1">
    <citation type="submission" date="2019-05" db="EMBL/GenBank/DDBJ databases">
        <title>Mumia sp. nov., isolated from the intestinal contents of plateau pika (Ochotona curzoniae) in the Qinghai-Tibet plateau of China.</title>
        <authorList>
            <person name="Tian Z."/>
        </authorList>
    </citation>
    <scope>NUCLEOTIDE SEQUENCE [LARGE SCALE GENOMIC DNA]</scope>
    <source>
        <strain evidence="4">527</strain>
        <strain evidence="3">Z527</strain>
    </source>
</reference>
<feature type="transmembrane region" description="Helical" evidence="1">
    <location>
        <begin position="114"/>
        <end position="130"/>
    </location>
</feature>
<feature type="transmembrane region" description="Helical" evidence="1">
    <location>
        <begin position="41"/>
        <end position="61"/>
    </location>
</feature>
<organism evidence="3 4">
    <name type="scientific">Mumia zhuanghuii</name>
    <dbReference type="NCBI Taxonomy" id="2585211"/>
    <lineage>
        <taxon>Bacteria</taxon>
        <taxon>Bacillati</taxon>
        <taxon>Actinomycetota</taxon>
        <taxon>Actinomycetes</taxon>
        <taxon>Propionibacteriales</taxon>
        <taxon>Nocardioidaceae</taxon>
        <taxon>Mumia</taxon>
    </lineage>
</organism>